<feature type="signal peptide" evidence="1">
    <location>
        <begin position="1"/>
        <end position="23"/>
    </location>
</feature>
<name>A0A4R2IC75_9GAMM</name>
<evidence type="ECO:0000313" key="2">
    <source>
        <dbReference type="EMBL" id="TCO42151.1"/>
    </source>
</evidence>
<dbReference type="EMBL" id="SLWQ01000002">
    <property type="protein sequence ID" value="TCO42151.1"/>
    <property type="molecule type" value="Genomic_DNA"/>
</dbReference>
<dbReference type="AlphaFoldDB" id="A0A4R2IC75"/>
<reference evidence="2 3" key="1">
    <citation type="journal article" date="2015" name="Stand. Genomic Sci.">
        <title>Genomic Encyclopedia of Bacterial and Archaeal Type Strains, Phase III: the genomes of soil and plant-associated and newly described type strains.</title>
        <authorList>
            <person name="Whitman W.B."/>
            <person name="Woyke T."/>
            <person name="Klenk H.P."/>
            <person name="Zhou Y."/>
            <person name="Lilburn T.G."/>
            <person name="Beck B.J."/>
            <person name="De Vos P."/>
            <person name="Vandamme P."/>
            <person name="Eisen J.A."/>
            <person name="Garrity G."/>
            <person name="Hugenholtz P."/>
            <person name="Kyrpides N.C."/>
        </authorList>
    </citation>
    <scope>NUCLEOTIDE SEQUENCE [LARGE SCALE GENOMIC DNA]</scope>
    <source>
        <strain evidence="2 3">A3</strain>
    </source>
</reference>
<gene>
    <name evidence="2" type="ORF">EV148_102510</name>
</gene>
<organism evidence="2 3">
    <name type="scientific">Dokdonella fugitiva</name>
    <dbReference type="NCBI Taxonomy" id="328517"/>
    <lineage>
        <taxon>Bacteria</taxon>
        <taxon>Pseudomonadati</taxon>
        <taxon>Pseudomonadota</taxon>
        <taxon>Gammaproteobacteria</taxon>
        <taxon>Lysobacterales</taxon>
        <taxon>Rhodanobacteraceae</taxon>
        <taxon>Dokdonella</taxon>
    </lineage>
</organism>
<accession>A0A4R2IC75</accession>
<dbReference type="Proteomes" id="UP000294862">
    <property type="component" value="Unassembled WGS sequence"/>
</dbReference>
<comment type="caution">
    <text evidence="2">The sequence shown here is derived from an EMBL/GenBank/DDBJ whole genome shotgun (WGS) entry which is preliminary data.</text>
</comment>
<dbReference type="RefSeq" id="WP_131995366.1">
    <property type="nucleotide sequence ID" value="NZ_JACGXM010000011.1"/>
</dbReference>
<sequence length="185" mass="20398">MAKTLAKILLALGVGLMVAGAGAEPAAADYGWPNLADFLQQLIGKVGAPVKVYKLEMDRDGKVDLWIQQQAHPDLVDSWEYDHGRIDGPIPVKFDHYPSVAALDYHVIELTMIDFPRLPAMLATARAKLGLPDARVVYIKLERGDSSGFFSVTDTPIWTFALDGPRHDGRVEFDLKGRVLDVDKD</sequence>
<evidence type="ECO:0000313" key="3">
    <source>
        <dbReference type="Proteomes" id="UP000294862"/>
    </source>
</evidence>
<evidence type="ECO:0000256" key="1">
    <source>
        <dbReference type="SAM" id="SignalP"/>
    </source>
</evidence>
<protein>
    <submittedName>
        <fullName evidence="2">Uncharacterized protein</fullName>
    </submittedName>
</protein>
<feature type="chain" id="PRO_5020350833" evidence="1">
    <location>
        <begin position="24"/>
        <end position="185"/>
    </location>
</feature>
<keyword evidence="1" id="KW-0732">Signal</keyword>
<keyword evidence="3" id="KW-1185">Reference proteome</keyword>
<proteinExistence type="predicted"/>